<dbReference type="EMBL" id="LYPA01000024">
    <property type="protein sequence ID" value="OBR68868.1"/>
    <property type="molecule type" value="Genomic_DNA"/>
</dbReference>
<gene>
    <name evidence="2" type="ORF">A7K91_25610</name>
</gene>
<evidence type="ECO:0000313" key="3">
    <source>
        <dbReference type="Proteomes" id="UP000092024"/>
    </source>
</evidence>
<dbReference type="RefSeq" id="WP_068678926.1">
    <property type="nucleotide sequence ID" value="NZ_LYPA01000024.1"/>
</dbReference>
<reference evidence="2 3" key="1">
    <citation type="submission" date="2016-05" db="EMBL/GenBank/DDBJ databases">
        <title>Paenibacillus oryzae. sp. nov., isolated from the rice root.</title>
        <authorList>
            <person name="Zhang J."/>
            <person name="Zhang X."/>
        </authorList>
    </citation>
    <scope>NUCLEOTIDE SEQUENCE [LARGE SCALE GENOMIC DNA]</scope>
    <source>
        <strain evidence="2 3">1DrF-4</strain>
    </source>
</reference>
<dbReference type="PANTHER" id="PTHR43143:SF1">
    <property type="entry name" value="SERINE_THREONINE-PROTEIN PHOSPHATASE CPPED1"/>
    <property type="match status" value="1"/>
</dbReference>
<dbReference type="SUPFAM" id="SSF56300">
    <property type="entry name" value="Metallo-dependent phosphatases"/>
    <property type="match status" value="1"/>
</dbReference>
<comment type="caution">
    <text evidence="2">The sequence shown here is derived from an EMBL/GenBank/DDBJ whole genome shotgun (WGS) entry which is preliminary data.</text>
</comment>
<dbReference type="InterPro" id="IPR051918">
    <property type="entry name" value="STPP_CPPED1"/>
</dbReference>
<dbReference type="InterPro" id="IPR004843">
    <property type="entry name" value="Calcineurin-like_PHP"/>
</dbReference>
<feature type="domain" description="Calcineurin-like phosphoesterase" evidence="1">
    <location>
        <begin position="19"/>
        <end position="213"/>
    </location>
</feature>
<dbReference type="Proteomes" id="UP000092024">
    <property type="component" value="Unassembled WGS sequence"/>
</dbReference>
<protein>
    <submittedName>
        <fullName evidence="2">Metallophosphoesterase</fullName>
    </submittedName>
</protein>
<evidence type="ECO:0000259" key="1">
    <source>
        <dbReference type="Pfam" id="PF00149"/>
    </source>
</evidence>
<dbReference type="Pfam" id="PF00149">
    <property type="entry name" value="Metallophos"/>
    <property type="match status" value="1"/>
</dbReference>
<accession>A0A1A5YTH7</accession>
<organism evidence="2 3">
    <name type="scientific">Paenibacillus oryzae</name>
    <dbReference type="NCBI Taxonomy" id="1844972"/>
    <lineage>
        <taxon>Bacteria</taxon>
        <taxon>Bacillati</taxon>
        <taxon>Bacillota</taxon>
        <taxon>Bacilli</taxon>
        <taxon>Bacillales</taxon>
        <taxon>Paenibacillaceae</taxon>
        <taxon>Paenibacillus</taxon>
    </lineage>
</organism>
<keyword evidence="3" id="KW-1185">Reference proteome</keyword>
<name>A0A1A5YTH7_9BACL</name>
<dbReference type="Gene3D" id="3.60.21.10">
    <property type="match status" value="1"/>
</dbReference>
<dbReference type="GO" id="GO:0016787">
    <property type="term" value="F:hydrolase activity"/>
    <property type="evidence" value="ECO:0007669"/>
    <property type="project" value="InterPro"/>
</dbReference>
<proteinExistence type="predicted"/>
<dbReference type="InterPro" id="IPR029052">
    <property type="entry name" value="Metallo-depent_PP-like"/>
</dbReference>
<sequence>MKGFNSNALEDKPILSFQVITDTHIRAEGDLTYNRHFGLALRDIAANGVNSCGIMHAGDLTDNGFPSEYDAMASIWRKFEAQLPPLYATMGNHDVRLGVWEDRLQRFLRHSGMSGPYHDHWIGGYHFIFLGTEKNLELHCSLSGEQLQWLDQKLCDQGTPDRPVFVFLHQPLLNTVAGSLERQQWHGVVEDEELRKVLGKYPNAILFTGHTHWQLESEHTHFEGGNRLPDMFNAASVAYLWSDEGETITGSQGFYVEVYPNRVCVKGRDFLRGEWVKNAQFEVKY</sequence>
<dbReference type="STRING" id="1844972.A7K91_25610"/>
<dbReference type="PANTHER" id="PTHR43143">
    <property type="entry name" value="METALLOPHOSPHOESTERASE, CALCINEURIN SUPERFAMILY"/>
    <property type="match status" value="1"/>
</dbReference>
<evidence type="ECO:0000313" key="2">
    <source>
        <dbReference type="EMBL" id="OBR68868.1"/>
    </source>
</evidence>
<dbReference type="OrthoDB" id="1645838at2"/>
<dbReference type="AlphaFoldDB" id="A0A1A5YTH7"/>